<feature type="domain" description="GHMP kinase N-terminal" evidence="5">
    <location>
        <begin position="73"/>
        <end position="116"/>
    </location>
</feature>
<dbReference type="PANTHER" id="PTHR43527">
    <property type="entry name" value="4-DIPHOSPHOCYTIDYL-2-C-METHYL-D-ERYTHRITOL KINASE, CHLOROPLASTIC"/>
    <property type="match status" value="1"/>
</dbReference>
<sequence length="288" mass="31986">MNFSIKIPGSCGELVQGMINDVPFLVTCPIDMYAKASMSSYFSYLPYKAKLARTKTLDYLKVKSFNKFCLMTQLLAGKGMASSSADIAAICQLTALSCGKKLTEDEIAKISTSIEPTDGVFCKGIVRFNHLNGDILEHFGLAPKLKILMFDCGGKIDTLSFNRRRGLKKLYQQNEKTIIEALDLLRLGFKEKNTSYIGRAAAMSAYANQKILYKRQLEDIMIISENYDAVGVNVAHSGTVIGVLFNQDTDAELVEECRQKILSDCFNLNYLNLVNMISGGIFIEKVNN</sequence>
<dbReference type="RefSeq" id="WP_027890516.1">
    <property type="nucleotide sequence ID" value="NZ_LT906446.1"/>
</dbReference>
<keyword evidence="2" id="KW-0547">Nucleotide-binding</keyword>
<dbReference type="PANTHER" id="PTHR43527:SF1">
    <property type="entry name" value="L-THREONINE KINASE"/>
    <property type="match status" value="1"/>
</dbReference>
<dbReference type="PIRSF" id="PIRSF033887">
    <property type="entry name" value="PduX"/>
    <property type="match status" value="1"/>
</dbReference>
<gene>
    <name evidence="6" type="ORF">SAMEA4364220_01161</name>
</gene>
<evidence type="ECO:0000313" key="6">
    <source>
        <dbReference type="EMBL" id="SNU99676.1"/>
    </source>
</evidence>
<keyword evidence="4" id="KW-0067">ATP-binding</keyword>
<proteinExistence type="predicted"/>
<name>A0A239TPN7_9FIRM</name>
<dbReference type="eggNOG" id="COG4542">
    <property type="taxonomic scope" value="Bacteria"/>
</dbReference>
<organism evidence="6 7">
    <name type="scientific">Megamonas hypermegale</name>
    <dbReference type="NCBI Taxonomy" id="158847"/>
    <lineage>
        <taxon>Bacteria</taxon>
        <taxon>Bacillati</taxon>
        <taxon>Bacillota</taxon>
        <taxon>Negativicutes</taxon>
        <taxon>Selenomonadales</taxon>
        <taxon>Selenomonadaceae</taxon>
        <taxon>Megamonas</taxon>
    </lineage>
</organism>
<evidence type="ECO:0000256" key="1">
    <source>
        <dbReference type="ARBA" id="ARBA00022679"/>
    </source>
</evidence>
<dbReference type="AlphaFoldDB" id="A0A239TPN7"/>
<evidence type="ECO:0000259" key="5">
    <source>
        <dbReference type="Pfam" id="PF00288"/>
    </source>
</evidence>
<dbReference type="SUPFAM" id="SSF54211">
    <property type="entry name" value="Ribosomal protein S5 domain 2-like"/>
    <property type="match status" value="1"/>
</dbReference>
<dbReference type="Proteomes" id="UP000215383">
    <property type="component" value="Chromosome 1"/>
</dbReference>
<protein>
    <recommendedName>
        <fullName evidence="5">GHMP kinase N-terminal domain-containing protein</fullName>
    </recommendedName>
</protein>
<evidence type="ECO:0000256" key="3">
    <source>
        <dbReference type="ARBA" id="ARBA00022777"/>
    </source>
</evidence>
<evidence type="ECO:0000313" key="7">
    <source>
        <dbReference type="Proteomes" id="UP000215383"/>
    </source>
</evidence>
<evidence type="ECO:0000256" key="2">
    <source>
        <dbReference type="ARBA" id="ARBA00022741"/>
    </source>
</evidence>
<dbReference type="InterPro" id="IPR006204">
    <property type="entry name" value="GHMP_kinase_N_dom"/>
</dbReference>
<dbReference type="EMBL" id="LT906446">
    <property type="protein sequence ID" value="SNU99676.1"/>
    <property type="molecule type" value="Genomic_DNA"/>
</dbReference>
<dbReference type="InterPro" id="IPR014721">
    <property type="entry name" value="Ribsml_uS5_D2-typ_fold_subgr"/>
</dbReference>
<dbReference type="GO" id="GO:0016301">
    <property type="term" value="F:kinase activity"/>
    <property type="evidence" value="ECO:0007669"/>
    <property type="project" value="UniProtKB-KW"/>
</dbReference>
<keyword evidence="3" id="KW-0418">Kinase</keyword>
<dbReference type="Gene3D" id="3.30.230.10">
    <property type="match status" value="1"/>
</dbReference>
<keyword evidence="1" id="KW-0808">Transferase</keyword>
<accession>A0A239TPN7</accession>
<evidence type="ECO:0000256" key="4">
    <source>
        <dbReference type="ARBA" id="ARBA00022840"/>
    </source>
</evidence>
<dbReference type="GO" id="GO:0005524">
    <property type="term" value="F:ATP binding"/>
    <property type="evidence" value="ECO:0007669"/>
    <property type="project" value="UniProtKB-KW"/>
</dbReference>
<keyword evidence="7" id="KW-1185">Reference proteome</keyword>
<dbReference type="GeneID" id="78507167"/>
<reference evidence="6 7" key="1">
    <citation type="submission" date="2017-06" db="EMBL/GenBank/DDBJ databases">
        <authorList>
            <consortium name="Pathogen Informatics"/>
        </authorList>
    </citation>
    <scope>NUCLEOTIDE SEQUENCE [LARGE SCALE GENOMIC DNA]</scope>
    <source>
        <strain evidence="6 7">NCTC10570</strain>
    </source>
</reference>
<dbReference type="InterPro" id="IPR020568">
    <property type="entry name" value="Ribosomal_Su5_D2-typ_SF"/>
</dbReference>
<dbReference type="InterPro" id="IPR012363">
    <property type="entry name" value="PduX"/>
</dbReference>
<dbReference type="Pfam" id="PF00288">
    <property type="entry name" value="GHMP_kinases_N"/>
    <property type="match status" value="1"/>
</dbReference>